<dbReference type="SUPFAM" id="SSF103473">
    <property type="entry name" value="MFS general substrate transporter"/>
    <property type="match status" value="1"/>
</dbReference>
<dbReference type="Proteomes" id="UP000326711">
    <property type="component" value="Chromosome"/>
</dbReference>
<protein>
    <submittedName>
        <fullName evidence="7">Major Facilitator Superfamily protein</fullName>
    </submittedName>
</protein>
<dbReference type="GO" id="GO:0005886">
    <property type="term" value="C:plasma membrane"/>
    <property type="evidence" value="ECO:0007669"/>
    <property type="project" value="UniProtKB-SubCell"/>
</dbReference>
<keyword evidence="4 5" id="KW-0472">Membrane</keyword>
<reference evidence="8" key="1">
    <citation type="submission" date="2019-10" db="EMBL/GenBank/DDBJ databases">
        <title>Complete genome sequence of Corynebacterium urogenitalis DSM 108747, isolated from the genital tract of a cow.</title>
        <authorList>
            <person name="Ruckert C."/>
            <person name="Ballas P."/>
            <person name="Wagener K."/>
            <person name="Drillich M."/>
            <person name="Kaempfer P."/>
            <person name="Busse H.-J."/>
            <person name="Ehling-Schulz M."/>
        </authorList>
    </citation>
    <scope>NUCLEOTIDE SEQUENCE [LARGE SCALE GENOMIC DNA]</scope>
    <source>
        <strain evidence="8">LMM 1652</strain>
    </source>
</reference>
<feature type="domain" description="Major facilitator superfamily (MFS) profile" evidence="6">
    <location>
        <begin position="1"/>
        <end position="112"/>
    </location>
</feature>
<evidence type="ECO:0000256" key="3">
    <source>
        <dbReference type="ARBA" id="ARBA00022989"/>
    </source>
</evidence>
<evidence type="ECO:0000256" key="1">
    <source>
        <dbReference type="ARBA" id="ARBA00004651"/>
    </source>
</evidence>
<dbReference type="InterPro" id="IPR036259">
    <property type="entry name" value="MFS_trans_sf"/>
</dbReference>
<evidence type="ECO:0000313" key="7">
    <source>
        <dbReference type="EMBL" id="QFQ02279.1"/>
    </source>
</evidence>
<dbReference type="InterPro" id="IPR011701">
    <property type="entry name" value="MFS"/>
</dbReference>
<name>A0A5J6ZAA9_9CORY</name>
<evidence type="ECO:0000313" key="8">
    <source>
        <dbReference type="Proteomes" id="UP000326711"/>
    </source>
</evidence>
<organism evidence="7 8">
    <name type="scientific">Corynebacterium urogenitale</name>
    <dbReference type="NCBI Taxonomy" id="2487892"/>
    <lineage>
        <taxon>Bacteria</taxon>
        <taxon>Bacillati</taxon>
        <taxon>Actinomycetota</taxon>
        <taxon>Actinomycetes</taxon>
        <taxon>Mycobacteriales</taxon>
        <taxon>Corynebacteriaceae</taxon>
        <taxon>Corynebacterium</taxon>
    </lineage>
</organism>
<proteinExistence type="predicted"/>
<dbReference type="GO" id="GO:0022857">
    <property type="term" value="F:transmembrane transporter activity"/>
    <property type="evidence" value="ECO:0007669"/>
    <property type="project" value="InterPro"/>
</dbReference>
<evidence type="ECO:0000256" key="2">
    <source>
        <dbReference type="ARBA" id="ARBA00022692"/>
    </source>
</evidence>
<evidence type="ECO:0000259" key="6">
    <source>
        <dbReference type="PROSITE" id="PS50850"/>
    </source>
</evidence>
<feature type="transmembrane region" description="Helical" evidence="5">
    <location>
        <begin position="87"/>
        <end position="108"/>
    </location>
</feature>
<dbReference type="Pfam" id="PF07690">
    <property type="entry name" value="MFS_1"/>
    <property type="match status" value="1"/>
</dbReference>
<sequence>MRSAWSVGLATLLMAFAHTFLTVIVAAVILGMAWGVFSSVDQALINEALPSEANRARDVSIMTLTVGITNMLSGGIAALALNYLGGYAGLYLLCSVACVVGSVFVVPIRSSR</sequence>
<feature type="transmembrane region" description="Helical" evidence="5">
    <location>
        <begin position="59"/>
        <end position="81"/>
    </location>
</feature>
<evidence type="ECO:0000256" key="5">
    <source>
        <dbReference type="SAM" id="Phobius"/>
    </source>
</evidence>
<keyword evidence="3 5" id="KW-1133">Transmembrane helix</keyword>
<gene>
    <name evidence="7" type="ORF">CUROG_04520</name>
</gene>
<dbReference type="EMBL" id="CP045032">
    <property type="protein sequence ID" value="QFQ02279.1"/>
    <property type="molecule type" value="Genomic_DNA"/>
</dbReference>
<evidence type="ECO:0000256" key="4">
    <source>
        <dbReference type="ARBA" id="ARBA00023136"/>
    </source>
</evidence>
<accession>A0A5J6ZAA9</accession>
<dbReference type="AlphaFoldDB" id="A0A5J6ZAA9"/>
<keyword evidence="8" id="KW-1185">Reference proteome</keyword>
<dbReference type="InterPro" id="IPR020846">
    <property type="entry name" value="MFS_dom"/>
</dbReference>
<dbReference type="Gene3D" id="1.20.1250.20">
    <property type="entry name" value="MFS general substrate transporter like domains"/>
    <property type="match status" value="1"/>
</dbReference>
<dbReference type="KEGG" id="cuo:CUROG_04520"/>
<dbReference type="PROSITE" id="PS50850">
    <property type="entry name" value="MFS"/>
    <property type="match status" value="1"/>
</dbReference>
<keyword evidence="2 5" id="KW-0812">Transmembrane</keyword>
<comment type="subcellular location">
    <subcellularLocation>
        <location evidence="1">Cell membrane</location>
        <topology evidence="1">Multi-pass membrane protein</topology>
    </subcellularLocation>
</comment>
<feature type="transmembrane region" description="Helical" evidence="5">
    <location>
        <begin position="12"/>
        <end position="38"/>
    </location>
</feature>